<dbReference type="OrthoDB" id="1070337at2"/>
<accession>A0A2S6MUX4</accession>
<dbReference type="AlphaFoldDB" id="A0A2S6MUX4"/>
<protein>
    <submittedName>
        <fullName evidence="1">Uncharacterized protein</fullName>
    </submittedName>
</protein>
<dbReference type="InterPro" id="IPR021341">
    <property type="entry name" value="DUF2958"/>
</dbReference>
<dbReference type="EMBL" id="NHSJ01000136">
    <property type="protein sequence ID" value="PPQ26149.1"/>
    <property type="molecule type" value="Genomic_DNA"/>
</dbReference>
<dbReference type="Pfam" id="PF11171">
    <property type="entry name" value="DUF2958"/>
    <property type="match status" value="1"/>
</dbReference>
<evidence type="ECO:0000313" key="1">
    <source>
        <dbReference type="EMBL" id="PPQ26149.1"/>
    </source>
</evidence>
<name>A0A2S6MUX4_9HYPH</name>
<organism evidence="1 2">
    <name type="scientific">Rhodoblastus sphagnicola</name>
    <dbReference type="NCBI Taxonomy" id="333368"/>
    <lineage>
        <taxon>Bacteria</taxon>
        <taxon>Pseudomonadati</taxon>
        <taxon>Pseudomonadota</taxon>
        <taxon>Alphaproteobacteria</taxon>
        <taxon>Hyphomicrobiales</taxon>
        <taxon>Rhodoblastaceae</taxon>
        <taxon>Rhodoblastus</taxon>
    </lineage>
</organism>
<gene>
    <name evidence="1" type="ORF">CCR94_23090</name>
</gene>
<proteinExistence type="predicted"/>
<evidence type="ECO:0000313" key="2">
    <source>
        <dbReference type="Proteomes" id="UP000239089"/>
    </source>
</evidence>
<comment type="caution">
    <text evidence="1">The sequence shown here is derived from an EMBL/GenBank/DDBJ whole genome shotgun (WGS) entry which is preliminary data.</text>
</comment>
<dbReference type="Proteomes" id="UP000239089">
    <property type="component" value="Unassembled WGS sequence"/>
</dbReference>
<reference evidence="1 2" key="1">
    <citation type="journal article" date="2018" name="Arch. Microbiol.">
        <title>New insights into the metabolic potential of the phototrophic purple bacterium Rhodopila globiformis DSM 161(T) from its draft genome sequence and evidence for a vanadium-dependent nitrogenase.</title>
        <authorList>
            <person name="Imhoff J.F."/>
            <person name="Rahn T."/>
            <person name="Kunzel S."/>
            <person name="Neulinger S.C."/>
        </authorList>
    </citation>
    <scope>NUCLEOTIDE SEQUENCE [LARGE SCALE GENOMIC DNA]</scope>
    <source>
        <strain evidence="1 2">DSM 16996</strain>
    </source>
</reference>
<keyword evidence="2" id="KW-1185">Reference proteome</keyword>
<sequence length="70" mass="7606">MEADMTAALITNELCARLLANGALSAAGEDIDPRPVVKLFTPDARKYRCDACDHDTVYGDEEVALMGMMK</sequence>